<keyword evidence="1" id="KW-0472">Membrane</keyword>
<dbReference type="AlphaFoldDB" id="A0A0A9GBP2"/>
<keyword evidence="1" id="KW-0812">Transmembrane</keyword>
<reference evidence="2" key="2">
    <citation type="journal article" date="2015" name="Data Brief">
        <title>Shoot transcriptome of the giant reed, Arundo donax.</title>
        <authorList>
            <person name="Barrero R.A."/>
            <person name="Guerrero F.D."/>
            <person name="Moolhuijzen P."/>
            <person name="Goolsby J.A."/>
            <person name="Tidwell J."/>
            <person name="Bellgard S.E."/>
            <person name="Bellgard M.I."/>
        </authorList>
    </citation>
    <scope>NUCLEOTIDE SEQUENCE</scope>
    <source>
        <tissue evidence="2">Shoot tissue taken approximately 20 cm above the soil surface</tissue>
    </source>
</reference>
<organism evidence="2">
    <name type="scientific">Arundo donax</name>
    <name type="common">Giant reed</name>
    <name type="synonym">Donax arundinaceus</name>
    <dbReference type="NCBI Taxonomy" id="35708"/>
    <lineage>
        <taxon>Eukaryota</taxon>
        <taxon>Viridiplantae</taxon>
        <taxon>Streptophyta</taxon>
        <taxon>Embryophyta</taxon>
        <taxon>Tracheophyta</taxon>
        <taxon>Spermatophyta</taxon>
        <taxon>Magnoliopsida</taxon>
        <taxon>Liliopsida</taxon>
        <taxon>Poales</taxon>
        <taxon>Poaceae</taxon>
        <taxon>PACMAD clade</taxon>
        <taxon>Arundinoideae</taxon>
        <taxon>Arundineae</taxon>
        <taxon>Arundo</taxon>
    </lineage>
</organism>
<sequence>MLLWCILVDVALVYARGMIVLVVVEALICACLPCIFPYAYLLGIDRCLFIGSEQLSIVQSVVPTCSDIVLLLMSDDI</sequence>
<accession>A0A0A9GBP2</accession>
<proteinExistence type="predicted"/>
<evidence type="ECO:0000256" key="1">
    <source>
        <dbReference type="SAM" id="Phobius"/>
    </source>
</evidence>
<protein>
    <submittedName>
        <fullName evidence="2">Uncharacterized protein</fullName>
    </submittedName>
</protein>
<reference evidence="2" key="1">
    <citation type="submission" date="2014-09" db="EMBL/GenBank/DDBJ databases">
        <authorList>
            <person name="Magalhaes I.L.F."/>
            <person name="Oliveira U."/>
            <person name="Santos F.R."/>
            <person name="Vidigal T.H.D.A."/>
            <person name="Brescovit A.D."/>
            <person name="Santos A.J."/>
        </authorList>
    </citation>
    <scope>NUCLEOTIDE SEQUENCE</scope>
    <source>
        <tissue evidence="2">Shoot tissue taken approximately 20 cm above the soil surface</tissue>
    </source>
</reference>
<feature type="transmembrane region" description="Helical" evidence="1">
    <location>
        <begin position="12"/>
        <end position="36"/>
    </location>
</feature>
<name>A0A0A9GBP2_ARUDO</name>
<keyword evidence="1" id="KW-1133">Transmembrane helix</keyword>
<dbReference type="EMBL" id="GBRH01175979">
    <property type="protein sequence ID" value="JAE21917.1"/>
    <property type="molecule type" value="Transcribed_RNA"/>
</dbReference>
<evidence type="ECO:0000313" key="2">
    <source>
        <dbReference type="EMBL" id="JAE21917.1"/>
    </source>
</evidence>